<dbReference type="GO" id="GO:0005524">
    <property type="term" value="F:ATP binding"/>
    <property type="evidence" value="ECO:0007669"/>
    <property type="project" value="InterPro"/>
</dbReference>
<dbReference type="SUPFAM" id="SSF56784">
    <property type="entry name" value="HAD-like"/>
    <property type="match status" value="1"/>
</dbReference>
<dbReference type="InterPro" id="IPR036412">
    <property type="entry name" value="HAD-like_sf"/>
</dbReference>
<evidence type="ECO:0000313" key="8">
    <source>
        <dbReference type="EMBL" id="KUO14537.1"/>
    </source>
</evidence>
<dbReference type="Proteomes" id="UP000053260">
    <property type="component" value="Unassembled WGS sequence"/>
</dbReference>
<dbReference type="GO" id="GO:0043682">
    <property type="term" value="F:P-type divalent copper transporter activity"/>
    <property type="evidence" value="ECO:0007669"/>
    <property type="project" value="TreeGrafter"/>
</dbReference>
<dbReference type="InterPro" id="IPR018303">
    <property type="entry name" value="ATPase_P-typ_P_site"/>
</dbReference>
<dbReference type="GO" id="GO:0012505">
    <property type="term" value="C:endomembrane system"/>
    <property type="evidence" value="ECO:0007669"/>
    <property type="project" value="UniProtKB-SubCell"/>
</dbReference>
<dbReference type="PANTHER" id="PTHR43520:SF8">
    <property type="entry name" value="P-TYPE CU(+) TRANSPORTER"/>
    <property type="match status" value="1"/>
</dbReference>
<proteinExistence type="predicted"/>
<dbReference type="Pfam" id="PF00702">
    <property type="entry name" value="Hydrolase"/>
    <property type="match status" value="1"/>
</dbReference>
<feature type="compositionally biased region" description="Polar residues" evidence="6">
    <location>
        <begin position="262"/>
        <end position="274"/>
    </location>
</feature>
<dbReference type="Gene3D" id="3.40.1110.10">
    <property type="entry name" value="Calcium-transporting ATPase, cytoplasmic domain N"/>
    <property type="match status" value="1"/>
</dbReference>
<dbReference type="InterPro" id="IPR023299">
    <property type="entry name" value="ATPase_P-typ_cyto_dom_N"/>
</dbReference>
<dbReference type="RefSeq" id="WP_067035758.1">
    <property type="nucleotide sequence ID" value="NZ_KQ949136.1"/>
</dbReference>
<dbReference type="PANTHER" id="PTHR43520">
    <property type="entry name" value="ATP7, ISOFORM B"/>
    <property type="match status" value="1"/>
</dbReference>
<dbReference type="EMBL" id="LMXB01000142">
    <property type="protein sequence ID" value="KUO14537.1"/>
    <property type="molecule type" value="Genomic_DNA"/>
</dbReference>
<dbReference type="PROSITE" id="PS00154">
    <property type="entry name" value="ATPASE_E1_E2"/>
    <property type="match status" value="1"/>
</dbReference>
<dbReference type="NCBIfam" id="TIGR01494">
    <property type="entry name" value="ATPase_P-type"/>
    <property type="match status" value="1"/>
</dbReference>
<reference evidence="8 9" key="1">
    <citation type="submission" date="2015-10" db="EMBL/GenBank/DDBJ databases">
        <title>Draft genome sequence of Streptomyces sp. RV15, isolated from a marine sponge.</title>
        <authorList>
            <person name="Ruckert C."/>
            <person name="Abdelmohsen U.R."/>
            <person name="Winkler A."/>
            <person name="Hentschel U."/>
            <person name="Kalinowski J."/>
            <person name="Kampfer P."/>
            <person name="Glaeser S."/>
        </authorList>
    </citation>
    <scope>NUCLEOTIDE SEQUENCE [LARGE SCALE GENOMIC DNA]</scope>
    <source>
        <strain evidence="8 9">RV15</strain>
    </source>
</reference>
<feature type="transmembrane region" description="Helical" evidence="7">
    <location>
        <begin position="28"/>
        <end position="52"/>
    </location>
</feature>
<dbReference type="InterPro" id="IPR001757">
    <property type="entry name" value="P_typ_ATPase"/>
</dbReference>
<evidence type="ECO:0000256" key="5">
    <source>
        <dbReference type="ARBA" id="ARBA00023136"/>
    </source>
</evidence>
<evidence type="ECO:0000256" key="6">
    <source>
        <dbReference type="SAM" id="MobiDB-lite"/>
    </source>
</evidence>
<accession>A0A124IDA1</accession>
<evidence type="ECO:0000313" key="9">
    <source>
        <dbReference type="Proteomes" id="UP000053260"/>
    </source>
</evidence>
<name>A0A124IDA1_9ACTN</name>
<evidence type="ECO:0000256" key="1">
    <source>
        <dbReference type="ARBA" id="ARBA00004127"/>
    </source>
</evidence>
<dbReference type="PRINTS" id="PR00119">
    <property type="entry name" value="CATATPASE"/>
</dbReference>
<organism evidence="8 9">
    <name type="scientific">Streptomyces dysideae</name>
    <dbReference type="NCBI Taxonomy" id="909626"/>
    <lineage>
        <taxon>Bacteria</taxon>
        <taxon>Bacillati</taxon>
        <taxon>Actinomycetota</taxon>
        <taxon>Actinomycetes</taxon>
        <taxon>Kitasatosporales</taxon>
        <taxon>Streptomycetaceae</taxon>
        <taxon>Streptomyces</taxon>
    </lineage>
</organism>
<comment type="caution">
    <text evidence="8">The sequence shown here is derived from an EMBL/GenBank/DDBJ whole genome shotgun (WGS) entry which is preliminary data.</text>
</comment>
<dbReference type="Gene3D" id="3.40.50.1000">
    <property type="entry name" value="HAD superfamily/HAD-like"/>
    <property type="match status" value="1"/>
</dbReference>
<dbReference type="GO" id="GO:0005507">
    <property type="term" value="F:copper ion binding"/>
    <property type="evidence" value="ECO:0007669"/>
    <property type="project" value="TreeGrafter"/>
</dbReference>
<evidence type="ECO:0000256" key="3">
    <source>
        <dbReference type="ARBA" id="ARBA00022967"/>
    </source>
</evidence>
<keyword evidence="4 7" id="KW-1133">Transmembrane helix</keyword>
<keyword evidence="3" id="KW-1278">Translocase</keyword>
<protein>
    <submittedName>
        <fullName evidence="8">Uncharacterized protein</fullName>
    </submittedName>
</protein>
<keyword evidence="9" id="KW-1185">Reference proteome</keyword>
<dbReference type="GO" id="GO:0055070">
    <property type="term" value="P:copper ion homeostasis"/>
    <property type="evidence" value="ECO:0007669"/>
    <property type="project" value="TreeGrafter"/>
</dbReference>
<comment type="subcellular location">
    <subcellularLocation>
        <location evidence="1">Endomembrane system</location>
        <topology evidence="1">Multi-pass membrane protein</topology>
    </subcellularLocation>
</comment>
<dbReference type="GO" id="GO:0016020">
    <property type="term" value="C:membrane"/>
    <property type="evidence" value="ECO:0007669"/>
    <property type="project" value="InterPro"/>
</dbReference>
<sequence length="274" mass="27897">MLAVSALALAGWLAGTAATGGADVERAVFAALTVLVMGYACAVGIAAPLAIVRGAGQAADQGIITRTGETFQTLRTVTHVALDKTGTLTEGRPALAAVHPVAGGDPDELLTLAAAAEAHSEHPLARAITDGAARRGLPLPDTRDFASTTGFGVTATPNGHRVRVGRPAHLTDAGVDLTPAADTIHRLQDEGHTVVAVGRDDTLLGVLALADTVRPEAKDTVAALRAEGITPVLVTGDNPRAARPVARQVGIREVRAEASPTARPSWSANSRPTG</sequence>
<dbReference type="GO" id="GO:0016887">
    <property type="term" value="F:ATP hydrolysis activity"/>
    <property type="evidence" value="ECO:0007669"/>
    <property type="project" value="InterPro"/>
</dbReference>
<dbReference type="AlphaFoldDB" id="A0A124IDA1"/>
<dbReference type="STRING" id="909626.AQJ91_46290"/>
<feature type="region of interest" description="Disordered" evidence="6">
    <location>
        <begin position="255"/>
        <end position="274"/>
    </location>
</feature>
<evidence type="ECO:0000256" key="4">
    <source>
        <dbReference type="ARBA" id="ARBA00022989"/>
    </source>
</evidence>
<keyword evidence="5 7" id="KW-0472">Membrane</keyword>
<gene>
    <name evidence="8" type="ORF">AQJ91_46290</name>
</gene>
<evidence type="ECO:0000256" key="7">
    <source>
        <dbReference type="SAM" id="Phobius"/>
    </source>
</evidence>
<evidence type="ECO:0000256" key="2">
    <source>
        <dbReference type="ARBA" id="ARBA00022692"/>
    </source>
</evidence>
<dbReference type="SUPFAM" id="SSF81660">
    <property type="entry name" value="Metal cation-transporting ATPase, ATP-binding domain N"/>
    <property type="match status" value="1"/>
</dbReference>
<dbReference type="InterPro" id="IPR023214">
    <property type="entry name" value="HAD_sf"/>
</dbReference>
<keyword evidence="2 7" id="KW-0812">Transmembrane</keyword>